<reference evidence="4 5" key="1">
    <citation type="submission" date="2015-12" db="EMBL/GenBank/DDBJ databases">
        <title>Dictyostelia acquired genes for synthesis and detection of signals that induce cell-type specialization by lateral gene transfer from prokaryotes.</title>
        <authorList>
            <person name="Gloeckner G."/>
            <person name="Schaap P."/>
        </authorList>
    </citation>
    <scope>NUCLEOTIDE SEQUENCE [LARGE SCALE GENOMIC DNA]</scope>
    <source>
        <strain evidence="4 5">TK</strain>
    </source>
</reference>
<accession>A0A151Z3G2</accession>
<dbReference type="PANTHER" id="PTHR14490">
    <property type="entry name" value="ZINC FINGER, ZZ TYPE"/>
    <property type="match status" value="1"/>
</dbReference>
<evidence type="ECO:0000313" key="5">
    <source>
        <dbReference type="Proteomes" id="UP000076078"/>
    </source>
</evidence>
<dbReference type="GO" id="GO:0000447">
    <property type="term" value="P:endonucleolytic cleavage in ITS1 to separate SSU-rRNA from 5.8S rRNA and LSU-rRNA from tricistronic rRNA transcript (SSU-rRNA, 5.8S rRNA, LSU-rRNA)"/>
    <property type="evidence" value="ECO:0007669"/>
    <property type="project" value="TreeGrafter"/>
</dbReference>
<dbReference type="Proteomes" id="UP000076078">
    <property type="component" value="Unassembled WGS sequence"/>
</dbReference>
<feature type="region of interest" description="Disordered" evidence="2">
    <location>
        <begin position="1"/>
        <end position="64"/>
    </location>
</feature>
<dbReference type="PROSITE" id="PS00018">
    <property type="entry name" value="EF_HAND_1"/>
    <property type="match status" value="1"/>
</dbReference>
<evidence type="ECO:0000259" key="3">
    <source>
        <dbReference type="Pfam" id="PF12936"/>
    </source>
</evidence>
<feature type="compositionally biased region" description="Basic and acidic residues" evidence="2">
    <location>
        <begin position="634"/>
        <end position="656"/>
    </location>
</feature>
<dbReference type="InterPro" id="IPR024626">
    <property type="entry name" value="Kri1-like_C"/>
</dbReference>
<dbReference type="PANTHER" id="PTHR14490:SF5">
    <property type="entry name" value="PROTEIN KRI1 HOMOLOG"/>
    <property type="match status" value="1"/>
</dbReference>
<evidence type="ECO:0000313" key="4">
    <source>
        <dbReference type="EMBL" id="KYQ88457.1"/>
    </source>
</evidence>
<dbReference type="AlphaFoldDB" id="A0A151Z3G2"/>
<feature type="compositionally biased region" description="Low complexity" evidence="2">
    <location>
        <begin position="564"/>
        <end position="583"/>
    </location>
</feature>
<feature type="region of interest" description="Disordered" evidence="2">
    <location>
        <begin position="309"/>
        <end position="348"/>
    </location>
</feature>
<dbReference type="STRING" id="361077.A0A151Z3G2"/>
<proteinExistence type="inferred from homology"/>
<comment type="similarity">
    <text evidence="1">Belongs to the KRI1 family.</text>
</comment>
<dbReference type="InParanoid" id="A0A151Z3G2"/>
<feature type="compositionally biased region" description="Basic and acidic residues" evidence="2">
    <location>
        <begin position="318"/>
        <end position="348"/>
    </location>
</feature>
<dbReference type="OMA" id="WDNYDPR"/>
<feature type="compositionally biased region" description="Basic and acidic residues" evidence="2">
    <location>
        <begin position="113"/>
        <end position="136"/>
    </location>
</feature>
<gene>
    <name evidence="4" type="ORF">DLAC_11165</name>
</gene>
<comment type="caution">
    <text evidence="4">The sequence shown here is derived from an EMBL/GenBank/DDBJ whole genome shotgun (WGS) entry which is preliminary data.</text>
</comment>
<dbReference type="GO" id="GO:0030686">
    <property type="term" value="C:90S preribosome"/>
    <property type="evidence" value="ECO:0007669"/>
    <property type="project" value="TreeGrafter"/>
</dbReference>
<feature type="compositionally biased region" description="Basic and acidic residues" evidence="2">
    <location>
        <begin position="587"/>
        <end position="603"/>
    </location>
</feature>
<feature type="compositionally biased region" description="Acidic residues" evidence="2">
    <location>
        <begin position="46"/>
        <end position="57"/>
    </location>
</feature>
<dbReference type="OrthoDB" id="10252032at2759"/>
<protein>
    <recommendedName>
        <fullName evidence="3">Kri1-like C-terminal domain-containing protein</fullName>
    </recommendedName>
</protein>
<name>A0A151Z3G2_TIELA</name>
<feature type="compositionally biased region" description="Basic and acidic residues" evidence="2">
    <location>
        <begin position="151"/>
        <end position="177"/>
    </location>
</feature>
<dbReference type="FunCoup" id="A0A151Z3G2">
    <property type="interactions" value="235"/>
</dbReference>
<feature type="region of interest" description="Disordered" evidence="2">
    <location>
        <begin position="91"/>
        <end position="210"/>
    </location>
</feature>
<sequence>MSKLLSDDEGSIGSSGEDEIKVNNDFAKKYDQRKKNEAVTSSKTSDEEDEMSEDDEGKLDSDKWNDDFLTLLPMLTNKNKKLYDKSTVFFNKNVDESESDQDSKPSSKSKKSKEKEKSLTLKEYQRNKILKTMDKEQYEEEDEDNVEDFESLPHVKQQEKLKKDFLKQANKKSKESDGSDSEDDSDSDSDMDNFLKKRVKSKEVEEQEEKEFQEFKDKFDSLKKQSGIDEDEGVNSIESFWKSKDIPDDEKFLRDYIVGQKWQSDKGKLPSYEEIMKELEADEGEVNKQDDFERVYNFRYEEPGAAVIVGNPRNITDSLRRKDSKRKEQRDKLKDKKGTDKVRKDEQIKKLKNEKKKEILEKVKEINEITGSKIFNLDSVDIRKLDPEVMVKSVGKKKKTKQQQDEEEAYQNDQEDMGEEYYGDNVDINELIANSGYLQEDFESDDDEVWTDDRISQEKRELEEMLDKYYGIDYQDMIDDIPVRFQYTTVDKDDNNIITIDDILEKDDKELEKIQPLSKISAYGSSHKKADKRYWDHNSKYHTWSSKTFKPKSTSDVNTKKKNNNYNNNNNNNYDYKQNNNFNHLPNNDEKQQQQFNSKDKPNNTKKFNYNNDNNYNNKNNQNGNITNNNNNKRKFDDINYEKSYEKEASNNEEKVIKKRKSKNKNLINK</sequence>
<feature type="compositionally biased region" description="Low complexity" evidence="2">
    <location>
        <begin position="605"/>
        <end position="631"/>
    </location>
</feature>
<dbReference type="InterPro" id="IPR018247">
    <property type="entry name" value="EF_Hand_1_Ca_BS"/>
</dbReference>
<feature type="region of interest" description="Disordered" evidence="2">
    <location>
        <begin position="396"/>
        <end position="417"/>
    </location>
</feature>
<evidence type="ECO:0000256" key="1">
    <source>
        <dbReference type="ARBA" id="ARBA00007473"/>
    </source>
</evidence>
<feature type="region of interest" description="Disordered" evidence="2">
    <location>
        <begin position="548"/>
        <end position="670"/>
    </location>
</feature>
<feature type="compositionally biased region" description="Polar residues" evidence="2">
    <location>
        <begin position="548"/>
        <end position="557"/>
    </location>
</feature>
<feature type="compositionally biased region" description="Acidic residues" evidence="2">
    <location>
        <begin position="405"/>
        <end position="417"/>
    </location>
</feature>
<dbReference type="GO" id="GO:0005730">
    <property type="term" value="C:nucleolus"/>
    <property type="evidence" value="ECO:0007669"/>
    <property type="project" value="TreeGrafter"/>
</dbReference>
<feature type="compositionally biased region" description="Basic and acidic residues" evidence="2">
    <location>
        <begin position="18"/>
        <end position="37"/>
    </location>
</feature>
<feature type="compositionally biased region" description="Acidic residues" evidence="2">
    <location>
        <begin position="137"/>
        <end position="150"/>
    </location>
</feature>
<feature type="domain" description="Kri1-like C-terminal" evidence="3">
    <location>
        <begin position="461"/>
        <end position="547"/>
    </location>
</feature>
<organism evidence="4 5">
    <name type="scientific">Tieghemostelium lacteum</name>
    <name type="common">Slime mold</name>
    <name type="synonym">Dictyostelium lacteum</name>
    <dbReference type="NCBI Taxonomy" id="361077"/>
    <lineage>
        <taxon>Eukaryota</taxon>
        <taxon>Amoebozoa</taxon>
        <taxon>Evosea</taxon>
        <taxon>Eumycetozoa</taxon>
        <taxon>Dictyostelia</taxon>
        <taxon>Dictyosteliales</taxon>
        <taxon>Raperosteliaceae</taxon>
        <taxon>Tieghemostelium</taxon>
    </lineage>
</organism>
<dbReference type="Pfam" id="PF12936">
    <property type="entry name" value="Kri1_C"/>
    <property type="match status" value="1"/>
</dbReference>
<feature type="compositionally biased region" description="Acidic residues" evidence="2">
    <location>
        <begin position="178"/>
        <end position="191"/>
    </location>
</feature>
<keyword evidence="5" id="KW-1185">Reference proteome</keyword>
<dbReference type="InterPro" id="IPR018034">
    <property type="entry name" value="Kri1"/>
</dbReference>
<evidence type="ECO:0000256" key="2">
    <source>
        <dbReference type="SAM" id="MobiDB-lite"/>
    </source>
</evidence>
<dbReference type="EMBL" id="LODT01000051">
    <property type="protein sequence ID" value="KYQ88457.1"/>
    <property type="molecule type" value="Genomic_DNA"/>
</dbReference>